<evidence type="ECO:0000313" key="7">
    <source>
        <dbReference type="Proteomes" id="UP001153076"/>
    </source>
</evidence>
<dbReference type="Proteomes" id="UP001153076">
    <property type="component" value="Unassembled WGS sequence"/>
</dbReference>
<dbReference type="Gene3D" id="3.40.640.10">
    <property type="entry name" value="Type I PLP-dependent aspartate aminotransferase-like (Major domain)"/>
    <property type="match status" value="1"/>
</dbReference>
<dbReference type="PANTHER" id="PTHR43795:SF46">
    <property type="entry name" value="AMINOTRANSFERASE ACS12-RELATED"/>
    <property type="match status" value="1"/>
</dbReference>
<feature type="domain" description="Aminotransferase class I/classII large" evidence="5">
    <location>
        <begin position="270"/>
        <end position="542"/>
    </location>
</feature>
<dbReference type="InterPro" id="IPR015424">
    <property type="entry name" value="PyrdxlP-dep_Trfase"/>
</dbReference>
<proteinExistence type="inferred from homology"/>
<dbReference type="InterPro" id="IPR050478">
    <property type="entry name" value="Ethylene_sulfur-biosynth"/>
</dbReference>
<keyword evidence="4" id="KW-1133">Transmembrane helix</keyword>
<evidence type="ECO:0000313" key="6">
    <source>
        <dbReference type="EMBL" id="KAJ8448650.1"/>
    </source>
</evidence>
<dbReference type="PROSITE" id="PS00105">
    <property type="entry name" value="AA_TRANSFER_CLASS_1"/>
    <property type="match status" value="1"/>
</dbReference>
<keyword evidence="2" id="KW-0663">Pyridoxal phosphate</keyword>
<dbReference type="GO" id="GO:0008793">
    <property type="term" value="F:aromatic-amino-acid transaminase activity"/>
    <property type="evidence" value="ECO:0007669"/>
    <property type="project" value="TreeGrafter"/>
</dbReference>
<dbReference type="AlphaFoldDB" id="A0A9Q1QQI5"/>
<protein>
    <recommendedName>
        <fullName evidence="5">Aminotransferase class I/classII large domain-containing protein</fullName>
    </recommendedName>
</protein>
<evidence type="ECO:0000256" key="3">
    <source>
        <dbReference type="SAM" id="MobiDB-lite"/>
    </source>
</evidence>
<dbReference type="InterPro" id="IPR004839">
    <property type="entry name" value="Aminotransferase_I/II_large"/>
</dbReference>
<dbReference type="PRINTS" id="PR00753">
    <property type="entry name" value="ACCSYNTHASE"/>
</dbReference>
<evidence type="ECO:0000259" key="5">
    <source>
        <dbReference type="Pfam" id="PF00155"/>
    </source>
</evidence>
<organism evidence="6 7">
    <name type="scientific">Carnegiea gigantea</name>
    <dbReference type="NCBI Taxonomy" id="171969"/>
    <lineage>
        <taxon>Eukaryota</taxon>
        <taxon>Viridiplantae</taxon>
        <taxon>Streptophyta</taxon>
        <taxon>Embryophyta</taxon>
        <taxon>Tracheophyta</taxon>
        <taxon>Spermatophyta</taxon>
        <taxon>Magnoliopsida</taxon>
        <taxon>eudicotyledons</taxon>
        <taxon>Gunneridae</taxon>
        <taxon>Pentapetalae</taxon>
        <taxon>Caryophyllales</taxon>
        <taxon>Cactineae</taxon>
        <taxon>Cactaceae</taxon>
        <taxon>Cactoideae</taxon>
        <taxon>Echinocereeae</taxon>
        <taxon>Carnegiea</taxon>
    </lineage>
</organism>
<feature type="region of interest" description="Disordered" evidence="3">
    <location>
        <begin position="1"/>
        <end position="21"/>
    </location>
</feature>
<dbReference type="OrthoDB" id="691673at2759"/>
<name>A0A9Q1QQI5_9CARY</name>
<dbReference type="GO" id="GO:0030170">
    <property type="term" value="F:pyridoxal phosphate binding"/>
    <property type="evidence" value="ECO:0007669"/>
    <property type="project" value="InterPro"/>
</dbReference>
<dbReference type="InterPro" id="IPR004838">
    <property type="entry name" value="NHTrfase_class1_PyrdxlP-BS"/>
</dbReference>
<dbReference type="CDD" id="cd00609">
    <property type="entry name" value="AAT_like"/>
    <property type="match status" value="1"/>
</dbReference>
<dbReference type="PANTHER" id="PTHR43795">
    <property type="entry name" value="BIFUNCTIONAL ASPARTATE AMINOTRANSFERASE AND GLUTAMATE/ASPARTATE-PREPHENATE AMINOTRANSFERASE-RELATED"/>
    <property type="match status" value="1"/>
</dbReference>
<evidence type="ECO:0000256" key="2">
    <source>
        <dbReference type="ARBA" id="ARBA00022898"/>
    </source>
</evidence>
<reference evidence="6" key="1">
    <citation type="submission" date="2022-04" db="EMBL/GenBank/DDBJ databases">
        <title>Carnegiea gigantea Genome sequencing and assembly v2.</title>
        <authorList>
            <person name="Copetti D."/>
            <person name="Sanderson M.J."/>
            <person name="Burquez A."/>
            <person name="Wojciechowski M.F."/>
        </authorList>
    </citation>
    <scope>NUCLEOTIDE SEQUENCE</scope>
    <source>
        <strain evidence="6">SGP5-SGP5p</strain>
        <tissue evidence="6">Aerial part</tissue>
    </source>
</reference>
<feature type="compositionally biased region" description="Pro residues" evidence="3">
    <location>
        <begin position="66"/>
        <end position="75"/>
    </location>
</feature>
<dbReference type="InterPro" id="IPR015421">
    <property type="entry name" value="PyrdxlP-dep_Trfase_major"/>
</dbReference>
<keyword evidence="4" id="KW-0812">Transmembrane</keyword>
<sequence>MSLPLPNPSKNKKKGTPEPPAMRLIVPLQGIVQGRGGLILGSIIPCALFYFFQLYLKKNRRRNNRQPPPDSPPTLSPTSSNAADLQRSSSRLSLSAARTPARISARASGLAAPNTSPYYVGSDRAREDPYHEFDNPNGVIQVGLAENRLSLDMIEKWIAENWELSMDSDGQLGINGIAAYQPFDGIYSLKVAVADFMSYVVGDVSFNPSQLVLTCGATPAVEILCFCLADHGNAFLIPAPYYPGYISYLTTLYVLTQIGSFPRPIKCVYSFDRDIVRTGVELIPVHCRSSDDFTLSCTALDQAYNSARKRGLKVRGILFSNPSNPVGNLLSRETLHSILDFAREKNIHVISDEIFAGSTYGSEEFVSMAEIVNSDDLDKSRVHIIYGLSKDLSIPGFRVGAIYTSNEDVLKAAKKLTRFSSISAPTQHLLVSMLSDTKFIREYTEINRKRLRMMHDSFVASLERIGIKCAKSDGGLYCWVDMSAFIKPYNEKGELELWDKLLTVGKVNLTPGSACHCVEPGWFRCCFTTLAEKDLPLVMKRIQTVCESCKSSS</sequence>
<dbReference type="EMBL" id="JAKOGI010000028">
    <property type="protein sequence ID" value="KAJ8448650.1"/>
    <property type="molecule type" value="Genomic_DNA"/>
</dbReference>
<accession>A0A9Q1QQI5</accession>
<dbReference type="GO" id="GO:0004069">
    <property type="term" value="F:L-aspartate:2-oxoglutarate aminotransferase activity"/>
    <property type="evidence" value="ECO:0007669"/>
    <property type="project" value="TreeGrafter"/>
</dbReference>
<dbReference type="Gene3D" id="3.90.1150.10">
    <property type="entry name" value="Aspartate Aminotransferase, domain 1"/>
    <property type="match status" value="2"/>
</dbReference>
<evidence type="ECO:0000256" key="1">
    <source>
        <dbReference type="ARBA" id="ARBA00007441"/>
    </source>
</evidence>
<dbReference type="InterPro" id="IPR015422">
    <property type="entry name" value="PyrdxlP-dep_Trfase_small"/>
</dbReference>
<comment type="caution">
    <text evidence="6">The sequence shown here is derived from an EMBL/GenBank/DDBJ whole genome shotgun (WGS) entry which is preliminary data.</text>
</comment>
<comment type="similarity">
    <text evidence="1">Belongs to the class-I pyridoxal-phosphate-dependent aminotransferase family.</text>
</comment>
<evidence type="ECO:0000256" key="4">
    <source>
        <dbReference type="SAM" id="Phobius"/>
    </source>
</evidence>
<feature type="compositionally biased region" description="Low complexity" evidence="3">
    <location>
        <begin position="76"/>
        <end position="97"/>
    </location>
</feature>
<dbReference type="Pfam" id="PF00155">
    <property type="entry name" value="Aminotran_1_2"/>
    <property type="match status" value="2"/>
</dbReference>
<feature type="region of interest" description="Disordered" evidence="3">
    <location>
        <begin position="61"/>
        <end position="97"/>
    </location>
</feature>
<feature type="transmembrane region" description="Helical" evidence="4">
    <location>
        <begin position="37"/>
        <end position="56"/>
    </location>
</feature>
<keyword evidence="4" id="KW-0472">Membrane</keyword>
<keyword evidence="7" id="KW-1185">Reference proteome</keyword>
<feature type="domain" description="Aminotransferase class I/classII large" evidence="5">
    <location>
        <begin position="140"/>
        <end position="249"/>
    </location>
</feature>
<dbReference type="GO" id="GO:0016847">
    <property type="term" value="F:1-aminocyclopropane-1-carboxylate synthase activity"/>
    <property type="evidence" value="ECO:0007669"/>
    <property type="project" value="UniProtKB-ARBA"/>
</dbReference>
<gene>
    <name evidence="6" type="ORF">Cgig2_010537</name>
</gene>
<dbReference type="SUPFAM" id="SSF53383">
    <property type="entry name" value="PLP-dependent transferases"/>
    <property type="match status" value="1"/>
</dbReference>